<accession>A0ABY7H813</accession>
<organism evidence="3 4">
    <name type="scientific">Nannocystis punicea</name>
    <dbReference type="NCBI Taxonomy" id="2995304"/>
    <lineage>
        <taxon>Bacteria</taxon>
        <taxon>Pseudomonadati</taxon>
        <taxon>Myxococcota</taxon>
        <taxon>Polyangia</taxon>
        <taxon>Nannocystales</taxon>
        <taxon>Nannocystaceae</taxon>
        <taxon>Nannocystis</taxon>
    </lineage>
</organism>
<evidence type="ECO:0008006" key="5">
    <source>
        <dbReference type="Google" id="ProtNLM"/>
    </source>
</evidence>
<feature type="signal peptide" evidence="2">
    <location>
        <begin position="1"/>
        <end position="19"/>
    </location>
</feature>
<feature type="region of interest" description="Disordered" evidence="1">
    <location>
        <begin position="47"/>
        <end position="90"/>
    </location>
</feature>
<dbReference type="RefSeq" id="WP_269037738.1">
    <property type="nucleotide sequence ID" value="NZ_CP114040.1"/>
</dbReference>
<keyword evidence="4" id="KW-1185">Reference proteome</keyword>
<evidence type="ECO:0000256" key="1">
    <source>
        <dbReference type="SAM" id="MobiDB-lite"/>
    </source>
</evidence>
<evidence type="ECO:0000256" key="2">
    <source>
        <dbReference type="SAM" id="SignalP"/>
    </source>
</evidence>
<keyword evidence="2" id="KW-0732">Signal</keyword>
<feature type="compositionally biased region" description="Pro residues" evidence="1">
    <location>
        <begin position="75"/>
        <end position="90"/>
    </location>
</feature>
<dbReference type="EMBL" id="CP114040">
    <property type="protein sequence ID" value="WAS95406.1"/>
    <property type="molecule type" value="Genomic_DNA"/>
</dbReference>
<dbReference type="Proteomes" id="UP001164459">
    <property type="component" value="Chromosome"/>
</dbReference>
<proteinExistence type="predicted"/>
<feature type="chain" id="PRO_5046840930" description="Lipoprotein" evidence="2">
    <location>
        <begin position="20"/>
        <end position="90"/>
    </location>
</feature>
<gene>
    <name evidence="3" type="ORF">O0S08_04535</name>
</gene>
<reference evidence="3" key="1">
    <citation type="submission" date="2022-11" db="EMBL/GenBank/DDBJ databases">
        <title>Minimal conservation of predation-associated metabolite biosynthetic gene clusters underscores biosynthetic potential of Myxococcota including descriptions for ten novel species: Archangium lansinium sp. nov., Myxococcus landrumus sp. nov., Nannocystis bai.</title>
        <authorList>
            <person name="Ahearne A."/>
            <person name="Stevens C."/>
            <person name="Dowd S."/>
        </authorList>
    </citation>
    <scope>NUCLEOTIDE SEQUENCE</scope>
    <source>
        <strain evidence="3">Fl3</strain>
    </source>
</reference>
<evidence type="ECO:0000313" key="3">
    <source>
        <dbReference type="EMBL" id="WAS95406.1"/>
    </source>
</evidence>
<name>A0ABY7H813_9BACT</name>
<evidence type="ECO:0000313" key="4">
    <source>
        <dbReference type="Proteomes" id="UP001164459"/>
    </source>
</evidence>
<dbReference type="PROSITE" id="PS51257">
    <property type="entry name" value="PROKAR_LIPOPROTEIN"/>
    <property type="match status" value="1"/>
</dbReference>
<protein>
    <recommendedName>
        <fullName evidence="5">Lipoprotein</fullName>
    </recommendedName>
</protein>
<sequence length="90" mass="8808">MNTSRALLLGLAGLLGACAGKSNPPPADNPDGQKVCTMEAKLCPDGSAVGRTGPNCEFAPCPGPASEGTEATESPAPPPGEPQNAAPPSP</sequence>